<name>A0A499UC14_9ACTN</name>
<protein>
    <submittedName>
        <fullName evidence="2">Uncharacterized protein</fullName>
    </submittedName>
</protein>
<feature type="compositionally biased region" description="Basic and acidic residues" evidence="1">
    <location>
        <begin position="21"/>
        <end position="44"/>
    </location>
</feature>
<evidence type="ECO:0000313" key="3">
    <source>
        <dbReference type="Proteomes" id="UP000463951"/>
    </source>
</evidence>
<evidence type="ECO:0000256" key="1">
    <source>
        <dbReference type="SAM" id="MobiDB-lite"/>
    </source>
</evidence>
<accession>A0A499UC14</accession>
<feature type="region of interest" description="Disordered" evidence="1">
    <location>
        <begin position="1"/>
        <end position="52"/>
    </location>
</feature>
<dbReference type="AlphaFoldDB" id="A0A499UC14"/>
<evidence type="ECO:0000313" key="2">
    <source>
        <dbReference type="EMBL" id="BBJ37592.1"/>
    </source>
</evidence>
<proteinExistence type="predicted"/>
<dbReference type="EMBL" id="AP019620">
    <property type="protein sequence ID" value="BBJ37592.1"/>
    <property type="molecule type" value="Genomic_DNA"/>
</dbReference>
<feature type="compositionally biased region" description="Basic and acidic residues" evidence="1">
    <location>
        <begin position="1"/>
        <end position="10"/>
    </location>
</feature>
<dbReference type="Proteomes" id="UP000463951">
    <property type="component" value="Chromosome"/>
</dbReference>
<reference evidence="2 3" key="1">
    <citation type="journal article" date="2020" name="Int. J. Syst. Evol. Microbiol.">
        <title>Reclassification of Streptomyces castelarensis and Streptomyces sporoclivatus as later heterotypic synonyms of Streptomyces antimycoticus.</title>
        <authorList>
            <person name="Komaki H."/>
            <person name="Tamura T."/>
        </authorList>
    </citation>
    <scope>NUCLEOTIDE SEQUENCE [LARGE SCALE GENOMIC DNA]</scope>
    <source>
        <strain evidence="2 3">NBRC 100767</strain>
    </source>
</reference>
<gene>
    <name evidence="2" type="ORF">SSPO_003100</name>
</gene>
<sequence length="70" mass="7500">MEAVTDRDGRGGQYLVGLPSYRDREDGGVEAAECRPRESGEREHGRLRHRTSGVGIGAMAIASTSASVRV</sequence>
<organism evidence="2 3">
    <name type="scientific">Streptomyces antimycoticus</name>
    <dbReference type="NCBI Taxonomy" id="68175"/>
    <lineage>
        <taxon>Bacteria</taxon>
        <taxon>Bacillati</taxon>
        <taxon>Actinomycetota</taxon>
        <taxon>Actinomycetes</taxon>
        <taxon>Kitasatosporales</taxon>
        <taxon>Streptomycetaceae</taxon>
        <taxon>Streptomyces</taxon>
        <taxon>Streptomyces violaceusniger group</taxon>
    </lineage>
</organism>